<name>A0A512PDU8_9CELL</name>
<dbReference type="Proteomes" id="UP000321798">
    <property type="component" value="Unassembled WGS sequence"/>
</dbReference>
<organism evidence="1 2">
    <name type="scientific">Cellulomonas soli</name>
    <dbReference type="NCBI Taxonomy" id="931535"/>
    <lineage>
        <taxon>Bacteria</taxon>
        <taxon>Bacillati</taxon>
        <taxon>Actinomycetota</taxon>
        <taxon>Actinomycetes</taxon>
        <taxon>Micrococcales</taxon>
        <taxon>Cellulomonadaceae</taxon>
        <taxon>Cellulomonas</taxon>
    </lineage>
</organism>
<sequence>MPWEQGRSTIEDMLNKGTLERVPPSADAARSLLEVAQRHLTSALAVADSDVVLAYDALHGANRKALRRSSSRRG</sequence>
<comment type="caution">
    <text evidence="1">The sequence shown here is derived from an EMBL/GenBank/DDBJ whole genome shotgun (WGS) entry which is preliminary data.</text>
</comment>
<dbReference type="RefSeq" id="WP_146953137.1">
    <property type="nucleotide sequence ID" value="NZ_BAABBJ010000007.1"/>
</dbReference>
<dbReference type="AlphaFoldDB" id="A0A512PDU8"/>
<protein>
    <submittedName>
        <fullName evidence="1">Uncharacterized protein</fullName>
    </submittedName>
</protein>
<gene>
    <name evidence="1" type="ORF">CSO01_20880</name>
</gene>
<evidence type="ECO:0000313" key="1">
    <source>
        <dbReference type="EMBL" id="GEP69373.1"/>
    </source>
</evidence>
<dbReference type="OrthoDB" id="3728235at2"/>
<dbReference type="EMBL" id="BKAL01000007">
    <property type="protein sequence ID" value="GEP69373.1"/>
    <property type="molecule type" value="Genomic_DNA"/>
</dbReference>
<accession>A0A512PDU8</accession>
<evidence type="ECO:0000313" key="2">
    <source>
        <dbReference type="Proteomes" id="UP000321798"/>
    </source>
</evidence>
<reference evidence="1 2" key="1">
    <citation type="submission" date="2019-07" db="EMBL/GenBank/DDBJ databases">
        <title>Whole genome shotgun sequence of Cellulomonas soli NBRC 109434.</title>
        <authorList>
            <person name="Hosoyama A."/>
            <person name="Uohara A."/>
            <person name="Ohji S."/>
            <person name="Ichikawa N."/>
        </authorList>
    </citation>
    <scope>NUCLEOTIDE SEQUENCE [LARGE SCALE GENOMIC DNA]</scope>
    <source>
        <strain evidence="1 2">NBRC 109434</strain>
    </source>
</reference>
<proteinExistence type="predicted"/>
<keyword evidence="2" id="KW-1185">Reference proteome</keyword>